<evidence type="ECO:0000313" key="2">
    <source>
        <dbReference type="EMBL" id="GAN34326.1"/>
    </source>
</evidence>
<keyword evidence="2" id="KW-0808">Transferase</keyword>
<proteinExistence type="predicted"/>
<dbReference type="Pfam" id="PF13426">
    <property type="entry name" value="PAS_9"/>
    <property type="match status" value="1"/>
</dbReference>
<dbReference type="RefSeq" id="WP_052564354.1">
    <property type="nucleotide sequence ID" value="NZ_BAFN01000001.1"/>
</dbReference>
<dbReference type="CDD" id="cd00130">
    <property type="entry name" value="PAS"/>
    <property type="match status" value="1"/>
</dbReference>
<feature type="domain" description="PAS" evidence="1">
    <location>
        <begin position="32"/>
        <end position="106"/>
    </location>
</feature>
<dbReference type="SUPFAM" id="SSF55785">
    <property type="entry name" value="PYP-like sensor domain (PAS domain)"/>
    <property type="match status" value="1"/>
</dbReference>
<comment type="caution">
    <text evidence="2">The sequence shown here is derived from an EMBL/GenBank/DDBJ whole genome shotgun (WGS) entry which is preliminary data.</text>
</comment>
<dbReference type="GO" id="GO:0016301">
    <property type="term" value="F:kinase activity"/>
    <property type="evidence" value="ECO:0007669"/>
    <property type="project" value="UniProtKB-KW"/>
</dbReference>
<protein>
    <submittedName>
        <fullName evidence="2">Multi-sensor signal transduction histidine kinase</fullName>
    </submittedName>
</protein>
<keyword evidence="2" id="KW-0418">Kinase</keyword>
<dbReference type="Proteomes" id="UP000032309">
    <property type="component" value="Unassembled WGS sequence"/>
</dbReference>
<dbReference type="EMBL" id="BAFN01000001">
    <property type="protein sequence ID" value="GAN34326.1"/>
    <property type="molecule type" value="Genomic_DNA"/>
</dbReference>
<evidence type="ECO:0000259" key="1">
    <source>
        <dbReference type="Pfam" id="PF13426"/>
    </source>
</evidence>
<dbReference type="InterPro" id="IPR035965">
    <property type="entry name" value="PAS-like_dom_sf"/>
</dbReference>
<organism evidence="2 3">
    <name type="scientific">Candidatus Brocadia sinica JPN1</name>
    <dbReference type="NCBI Taxonomy" id="1197129"/>
    <lineage>
        <taxon>Bacteria</taxon>
        <taxon>Pseudomonadati</taxon>
        <taxon>Planctomycetota</taxon>
        <taxon>Candidatus Brocadiia</taxon>
        <taxon>Candidatus Brocadiales</taxon>
        <taxon>Candidatus Brocadiaceae</taxon>
        <taxon>Candidatus Brocadia</taxon>
    </lineage>
</organism>
<dbReference type="Gene3D" id="3.30.450.20">
    <property type="entry name" value="PAS domain"/>
    <property type="match status" value="1"/>
</dbReference>
<accession>A0ABQ0K059</accession>
<name>A0ABQ0K059_9BACT</name>
<keyword evidence="3" id="KW-1185">Reference proteome</keyword>
<dbReference type="InterPro" id="IPR000014">
    <property type="entry name" value="PAS"/>
</dbReference>
<gene>
    <name evidence="2" type="ORF">BROSI_A2862</name>
</gene>
<sequence length="130" mass="14776">MNNTILSTQDESKLFLNIQDAKGWFEYEPSYDGVITHINTAGAKLFGFASSDDVIGKKINELYAHPFDHEKTLSMLFRDGQVNGFFTLMKTRNGRLFFIKQTSSLITEGLYKCPIKIKSEFEPIQSLLPS</sequence>
<dbReference type="NCBIfam" id="TIGR00229">
    <property type="entry name" value="sensory_box"/>
    <property type="match status" value="1"/>
</dbReference>
<evidence type="ECO:0000313" key="3">
    <source>
        <dbReference type="Proteomes" id="UP000032309"/>
    </source>
</evidence>
<reference evidence="3" key="1">
    <citation type="journal article" date="2015" name="Genome Announc.">
        <title>Draft Genome Sequence of an Anaerobic Ammonium-Oxidizing Bacterium, "Candidatus Brocadia sinica".</title>
        <authorList>
            <person name="Oshiki M."/>
            <person name="Shinyako-Hata K."/>
            <person name="Satoh H."/>
            <person name="Okabe S."/>
        </authorList>
    </citation>
    <scope>NUCLEOTIDE SEQUENCE [LARGE SCALE GENOMIC DNA]</scope>
    <source>
        <strain evidence="3">JPN1</strain>
    </source>
</reference>